<keyword evidence="2" id="KW-1185">Reference proteome</keyword>
<gene>
    <name evidence="1" type="ORF">WKI67_23385</name>
</gene>
<comment type="caution">
    <text evidence="1">The sequence shown here is derived from an EMBL/GenBank/DDBJ whole genome shotgun (WGS) entry which is preliminary data.</text>
</comment>
<proteinExistence type="predicted"/>
<accession>A0ACC6PY97</accession>
<name>A0ACC6PY97_9ACTN</name>
<dbReference type="Proteomes" id="UP001377168">
    <property type="component" value="Unassembled WGS sequence"/>
</dbReference>
<protein>
    <submittedName>
        <fullName evidence="1">Uncharacterized protein</fullName>
    </submittedName>
</protein>
<sequence length="76" mass="8166">MHAVRVAADAAPGEIAVIRLIGMLPADWVCGQRVEEDRIWLRVHSAGGAGTDVVHERLTAALREGSPGWREAAPRS</sequence>
<dbReference type="EMBL" id="JBBKAJ010000022">
    <property type="protein sequence ID" value="MEJ8636309.1"/>
    <property type="molecule type" value="Genomic_DNA"/>
</dbReference>
<evidence type="ECO:0000313" key="2">
    <source>
        <dbReference type="Proteomes" id="UP001377168"/>
    </source>
</evidence>
<reference evidence="1" key="1">
    <citation type="submission" date="2024-03" db="EMBL/GenBank/DDBJ databases">
        <title>Novel Streptomyces species of biotechnological and ecological value are a feature of Machair soil.</title>
        <authorList>
            <person name="Prole J.R."/>
            <person name="Goodfellow M."/>
            <person name="Allenby N."/>
            <person name="Ward A.C."/>
        </authorList>
    </citation>
    <scope>NUCLEOTIDE SEQUENCE</scope>
    <source>
        <strain evidence="1">MS2.AVA.5</strain>
    </source>
</reference>
<evidence type="ECO:0000313" key="1">
    <source>
        <dbReference type="EMBL" id="MEJ8636309.1"/>
    </source>
</evidence>
<organism evidence="1 2">
    <name type="scientific">Streptomyces achmelvichensis</name>
    <dbReference type="NCBI Taxonomy" id="3134111"/>
    <lineage>
        <taxon>Bacteria</taxon>
        <taxon>Bacillati</taxon>
        <taxon>Actinomycetota</taxon>
        <taxon>Actinomycetes</taxon>
        <taxon>Kitasatosporales</taxon>
        <taxon>Streptomycetaceae</taxon>
        <taxon>Streptomyces</taxon>
    </lineage>
</organism>